<evidence type="ECO:0000256" key="10">
    <source>
        <dbReference type="ARBA" id="ARBA00051313"/>
    </source>
</evidence>
<evidence type="ECO:0000256" key="1">
    <source>
        <dbReference type="ARBA" id="ARBA00001946"/>
    </source>
</evidence>
<feature type="transmembrane region" description="Helical" evidence="14">
    <location>
        <begin position="218"/>
        <end position="238"/>
    </location>
</feature>
<dbReference type="InterPro" id="IPR044878">
    <property type="entry name" value="UbiA_sf"/>
</dbReference>
<evidence type="ECO:0000256" key="7">
    <source>
        <dbReference type="ARBA" id="ARBA00022692"/>
    </source>
</evidence>
<keyword evidence="9 14" id="KW-0472">Membrane</keyword>
<keyword evidence="6" id="KW-0808">Transferase</keyword>
<dbReference type="KEGG" id="cic:CICLE_v10027365mg"/>
<feature type="transmembrane region" description="Helical" evidence="14">
    <location>
        <begin position="245"/>
        <end position="269"/>
    </location>
</feature>
<dbReference type="GO" id="GO:0004659">
    <property type="term" value="F:prenyltransferase activity"/>
    <property type="evidence" value="ECO:0007669"/>
    <property type="project" value="InterPro"/>
</dbReference>
<dbReference type="PANTHER" id="PTHR43009">
    <property type="entry name" value="HOMOGENTISATE SOLANESYLTRANSFERASE, CHLOROPLASTIC"/>
    <property type="match status" value="1"/>
</dbReference>
<dbReference type="GO" id="GO:0031969">
    <property type="term" value="C:chloroplast membrane"/>
    <property type="evidence" value="ECO:0007669"/>
    <property type="project" value="UniProtKB-SubCell"/>
</dbReference>
<dbReference type="STRING" id="85681.V4SJK3"/>
<name>V4SJK3_CITCL</name>
<evidence type="ECO:0000256" key="3">
    <source>
        <dbReference type="ARBA" id="ARBA00005985"/>
    </source>
</evidence>
<feature type="transmembrane region" description="Helical" evidence="14">
    <location>
        <begin position="302"/>
        <end position="320"/>
    </location>
</feature>
<evidence type="ECO:0000256" key="8">
    <source>
        <dbReference type="ARBA" id="ARBA00022989"/>
    </source>
</evidence>
<feature type="transmembrane region" description="Helical" evidence="14">
    <location>
        <begin position="372"/>
        <end position="392"/>
    </location>
</feature>
<keyword evidence="7 14" id="KW-0812">Transmembrane</keyword>
<dbReference type="CDD" id="cd13960">
    <property type="entry name" value="PT_UbiA_HPT1"/>
    <property type="match status" value="1"/>
</dbReference>
<dbReference type="AlphaFoldDB" id="V4SJK3"/>
<evidence type="ECO:0000256" key="4">
    <source>
        <dbReference type="ARBA" id="ARBA00022528"/>
    </source>
</evidence>
<feature type="transmembrane region" description="Helical" evidence="14">
    <location>
        <begin position="191"/>
        <end position="212"/>
    </location>
</feature>
<dbReference type="Proteomes" id="UP000030687">
    <property type="component" value="Unassembled WGS sequence"/>
</dbReference>
<dbReference type="EC" id="2.5.1.138" evidence="13"/>
<evidence type="ECO:0000256" key="6">
    <source>
        <dbReference type="ARBA" id="ARBA00022679"/>
    </source>
</evidence>
<comment type="cofactor">
    <cofactor evidence="1">
        <name>Mg(2+)</name>
        <dbReference type="ChEBI" id="CHEBI:18420"/>
    </cofactor>
</comment>
<feature type="transmembrane region" description="Helical" evidence="14">
    <location>
        <begin position="145"/>
        <end position="170"/>
    </location>
</feature>
<evidence type="ECO:0000256" key="12">
    <source>
        <dbReference type="ARBA" id="ARBA00055650"/>
    </source>
</evidence>
<dbReference type="Gramene" id="ESR40812">
    <property type="protein sequence ID" value="ESR40812"/>
    <property type="gene ID" value="CICLE_v10027365mg"/>
</dbReference>
<feature type="transmembrane region" description="Helical" evidence="14">
    <location>
        <begin position="118"/>
        <end position="139"/>
    </location>
</feature>
<evidence type="ECO:0000313" key="15">
    <source>
        <dbReference type="EMBL" id="ESR40812.1"/>
    </source>
</evidence>
<dbReference type="eggNOG" id="ENOG502QZ7Z">
    <property type="taxonomic scope" value="Eukaryota"/>
</dbReference>
<evidence type="ECO:0000256" key="5">
    <source>
        <dbReference type="ARBA" id="ARBA00022640"/>
    </source>
</evidence>
<feature type="transmembrane region" description="Helical" evidence="14">
    <location>
        <begin position="404"/>
        <end position="424"/>
    </location>
</feature>
<keyword evidence="5" id="KW-0934">Plastid</keyword>
<accession>V4SJK3</accession>
<comment type="catalytic activity">
    <reaction evidence="11">
        <text>umbelliferone + (2E)-geranyl diphosphate = 8-geranylumbelliferone + diphosphate</text>
        <dbReference type="Rhea" id="RHEA:51860"/>
        <dbReference type="ChEBI" id="CHEBI:27510"/>
        <dbReference type="ChEBI" id="CHEBI:33019"/>
        <dbReference type="ChEBI" id="CHEBI:58057"/>
        <dbReference type="ChEBI" id="CHEBI:134358"/>
        <dbReference type="EC" id="2.5.1.138"/>
    </reaction>
</comment>
<dbReference type="FunFam" id="1.10.357.140:FF:000011">
    <property type="entry name" value="Homogentisate phytyltransferase 1"/>
    <property type="match status" value="1"/>
</dbReference>
<evidence type="ECO:0000256" key="11">
    <source>
        <dbReference type="ARBA" id="ARBA00052117"/>
    </source>
</evidence>
<gene>
    <name evidence="15" type="ORF">CICLE_v10027365mg</name>
</gene>
<dbReference type="Pfam" id="PF01040">
    <property type="entry name" value="UbiA"/>
    <property type="match status" value="1"/>
</dbReference>
<keyword evidence="16" id="KW-1185">Reference proteome</keyword>
<proteinExistence type="inferred from homology"/>
<comment type="catalytic activity">
    <reaction evidence="10">
        <text>esculetin + (2E)-geranyl diphosphate = 8-geranylesculetin + diphosphate</text>
        <dbReference type="Rhea" id="RHEA:51864"/>
        <dbReference type="ChEBI" id="CHEBI:33019"/>
        <dbReference type="ChEBI" id="CHEBI:58057"/>
        <dbReference type="ChEBI" id="CHEBI:134359"/>
        <dbReference type="ChEBI" id="CHEBI:490095"/>
        <dbReference type="EC" id="2.5.1.138"/>
    </reaction>
</comment>
<comment type="function">
    <text evidence="12">Prenyltransferase specific for geranyl diphosphate as prenyl donor and coumarin as prenyl acceptor. Can use umbelliferone and esculetin as substrates, and with a lower activity, 5,7-dihydroxy-coumarin and 5-methoxy-7-hydroxycoumarin. No activity with 5-hydroxy-7-methoxycoumarin, bergaptol, xanthotoxol, p-coumaric acid, caffeic acid, 2,4-dihydroxycinnamic acid, kaempferol, genistein or homogentisate. No activity with dimethylallyl diphosphate, farnesyl diphosphate or geranylgeranyl diphosphate as prenyl donors.</text>
</comment>
<keyword evidence="8 14" id="KW-1133">Transmembrane helix</keyword>
<evidence type="ECO:0000313" key="16">
    <source>
        <dbReference type="Proteomes" id="UP000030687"/>
    </source>
</evidence>
<dbReference type="InterPro" id="IPR044502">
    <property type="entry name" value="AtHST-like"/>
</dbReference>
<comment type="subcellular location">
    <subcellularLocation>
        <location evidence="2">Plastid</location>
        <location evidence="2">Chloroplast membrane</location>
        <topology evidence="2">Multi-pass membrane protein</topology>
    </subcellularLocation>
</comment>
<dbReference type="PANTHER" id="PTHR43009:SF7">
    <property type="entry name" value="HOMOGENTISATE GERANYLGERANYLTRANSFERASE, CHLOROPLASTIC"/>
    <property type="match status" value="1"/>
</dbReference>
<organism evidence="15 16">
    <name type="scientific">Citrus clementina</name>
    <name type="common">Clementine</name>
    <name type="synonym">Citrus deliciosa x Citrus sinensis</name>
    <dbReference type="NCBI Taxonomy" id="85681"/>
    <lineage>
        <taxon>Eukaryota</taxon>
        <taxon>Viridiplantae</taxon>
        <taxon>Streptophyta</taxon>
        <taxon>Embryophyta</taxon>
        <taxon>Tracheophyta</taxon>
        <taxon>Spermatophyta</taxon>
        <taxon>Magnoliopsida</taxon>
        <taxon>eudicotyledons</taxon>
        <taxon>Gunneridae</taxon>
        <taxon>Pentapetalae</taxon>
        <taxon>rosids</taxon>
        <taxon>malvids</taxon>
        <taxon>Sapindales</taxon>
        <taxon>Rutaceae</taxon>
        <taxon>Aurantioideae</taxon>
        <taxon>Citrus</taxon>
    </lineage>
</organism>
<evidence type="ECO:0000256" key="9">
    <source>
        <dbReference type="ARBA" id="ARBA00023136"/>
    </source>
</evidence>
<dbReference type="NCBIfam" id="NF009525">
    <property type="entry name" value="PRK12887.1"/>
    <property type="match status" value="1"/>
</dbReference>
<sequence length="425" mass="48453">MLHMISRSSSCSKYHPLHQAGCIKTLQLPSTQIHCVTNRSPCKKYSIKCPQSSINITNNVRNREDISSRNCKQFNKYRCFLTLQDGYEPKHIYNNYSTSFRDVFFRNLISFYRLTRPYTWTGTVIAITSVSFLPIQNLADLTPTFFMGILKALVPAVLMNIYVVTLNQLYDVEIDKVNKPDLPLASGDFSRGTGIAIALISSLTSLTMGVMFRSPPLLLALIIWFLLGSAYSIQLPFLRWKGHPFLAPFSMMILMGLVYQLLFFIHIQWKQVVKYLIPNVFSNDHFDTQKYMLARPVVITKPLVFATAFMCVLSFANGLLKDVPDVDGDRKFDIQTLSVIVGRERVFWLCVSMMLTAYGAAILVGASSSFPLSKLVTVICHSILAFILWLRAKTVDLSSNASTLSFYMFIWKVHYVEYLLIHFVR</sequence>
<evidence type="ECO:0000256" key="2">
    <source>
        <dbReference type="ARBA" id="ARBA00004508"/>
    </source>
</evidence>
<protein>
    <recommendedName>
        <fullName evidence="13">coumarin 8-geranyltransferase</fullName>
        <ecNumber evidence="13">2.5.1.138</ecNumber>
    </recommendedName>
</protein>
<feature type="transmembrane region" description="Helical" evidence="14">
    <location>
        <begin position="346"/>
        <end position="366"/>
    </location>
</feature>
<comment type="similarity">
    <text evidence="3">Belongs to the UbiA prenyltransferase family.</text>
</comment>
<dbReference type="InterPro" id="IPR000537">
    <property type="entry name" value="UbiA_prenyltransferase"/>
</dbReference>
<evidence type="ECO:0000256" key="14">
    <source>
        <dbReference type="SAM" id="Phobius"/>
    </source>
</evidence>
<dbReference type="InParanoid" id="V4SJK3"/>
<reference evidence="15 16" key="1">
    <citation type="submission" date="2013-10" db="EMBL/GenBank/DDBJ databases">
        <authorList>
            <consortium name="International Citrus Genome Consortium"/>
            <person name="Jenkins J."/>
            <person name="Schmutz J."/>
            <person name="Prochnik S."/>
            <person name="Rokhsar D."/>
            <person name="Gmitter F."/>
            <person name="Ollitrault P."/>
            <person name="Machado M."/>
            <person name="Talon M."/>
            <person name="Wincker P."/>
            <person name="Jaillon O."/>
            <person name="Morgante M."/>
        </authorList>
    </citation>
    <scope>NUCLEOTIDE SEQUENCE</scope>
    <source>
        <strain evidence="16">cv. Clemenules</strain>
    </source>
</reference>
<dbReference type="EMBL" id="KI536925">
    <property type="protein sequence ID" value="ESR40812.1"/>
    <property type="molecule type" value="Genomic_DNA"/>
</dbReference>
<evidence type="ECO:0000256" key="13">
    <source>
        <dbReference type="ARBA" id="ARBA00066854"/>
    </source>
</evidence>
<dbReference type="Gene3D" id="1.10.357.140">
    <property type="entry name" value="UbiA prenyltransferase"/>
    <property type="match status" value="1"/>
</dbReference>
<keyword evidence="4" id="KW-0150">Chloroplast</keyword>